<proteinExistence type="predicted"/>
<dbReference type="InterPro" id="IPR036388">
    <property type="entry name" value="WH-like_DNA-bd_sf"/>
</dbReference>
<dbReference type="STRING" id="660518.SAMN05216218_13010"/>
<dbReference type="EMBL" id="FNBK01000030">
    <property type="protein sequence ID" value="SDG38844.1"/>
    <property type="molecule type" value="Genomic_DNA"/>
</dbReference>
<keyword evidence="3" id="KW-1185">Reference proteome</keyword>
<dbReference type="RefSeq" id="WP_092695660.1">
    <property type="nucleotide sequence ID" value="NZ_FNBK01000030.1"/>
</dbReference>
<evidence type="ECO:0000313" key="2">
    <source>
        <dbReference type="EMBL" id="SDG38844.1"/>
    </source>
</evidence>
<dbReference type="GO" id="GO:0003700">
    <property type="term" value="F:DNA-binding transcription factor activity"/>
    <property type="evidence" value="ECO:0007669"/>
    <property type="project" value="InterPro"/>
</dbReference>
<organism evidence="2 3">
    <name type="scientific">Halorientalis regularis</name>
    <dbReference type="NCBI Taxonomy" id="660518"/>
    <lineage>
        <taxon>Archaea</taxon>
        <taxon>Methanobacteriati</taxon>
        <taxon>Methanobacteriota</taxon>
        <taxon>Stenosarchaea group</taxon>
        <taxon>Halobacteria</taxon>
        <taxon>Halobacteriales</taxon>
        <taxon>Haloarculaceae</taxon>
        <taxon>Halorientalis</taxon>
    </lineage>
</organism>
<evidence type="ECO:0000313" key="3">
    <source>
        <dbReference type="Proteomes" id="UP000199076"/>
    </source>
</evidence>
<dbReference type="Proteomes" id="UP000199076">
    <property type="component" value="Unassembled WGS sequence"/>
</dbReference>
<dbReference type="Gene3D" id="1.10.10.10">
    <property type="entry name" value="Winged helix-like DNA-binding domain superfamily/Winged helix DNA-binding domain"/>
    <property type="match status" value="1"/>
</dbReference>
<feature type="region of interest" description="Disordered" evidence="1">
    <location>
        <begin position="97"/>
        <end position="117"/>
    </location>
</feature>
<evidence type="ECO:0000256" key="1">
    <source>
        <dbReference type="SAM" id="MobiDB-lite"/>
    </source>
</evidence>
<gene>
    <name evidence="2" type="ORF">SAMN05216218_13010</name>
</gene>
<accession>A0A1G7TUZ4</accession>
<dbReference type="OrthoDB" id="195563at2157"/>
<dbReference type="AlphaFoldDB" id="A0A1G7TUZ4"/>
<name>A0A1G7TUZ4_9EURY</name>
<sequence length="135" mass="15422">MPVHLESHDPDVDLTPGTTKSDIVGFLYRNDEYGYSPQEIRDELDIPHSTAKVTLKRLYDTDYIDKTPDGYYHARSEREDLYRYTAALDGLDRMFTDHEEGISTDDSEQTSPDLDTAKLTDDDIEDAVGIIDEDK</sequence>
<dbReference type="InterPro" id="IPR036390">
    <property type="entry name" value="WH_DNA-bd_sf"/>
</dbReference>
<protein>
    <submittedName>
        <fullName evidence="2">Uncharacterized protein</fullName>
    </submittedName>
</protein>
<dbReference type="SUPFAM" id="SSF46785">
    <property type="entry name" value="Winged helix' DNA-binding domain"/>
    <property type="match status" value="1"/>
</dbReference>
<reference evidence="3" key="1">
    <citation type="submission" date="2016-10" db="EMBL/GenBank/DDBJ databases">
        <authorList>
            <person name="Varghese N."/>
            <person name="Submissions S."/>
        </authorList>
    </citation>
    <scope>NUCLEOTIDE SEQUENCE [LARGE SCALE GENOMIC DNA]</scope>
    <source>
        <strain evidence="3">IBRC-M 10760</strain>
    </source>
</reference>